<organism evidence="1 2">
    <name type="scientific">Nelumbo nucifera</name>
    <name type="common">Sacred lotus</name>
    <dbReference type="NCBI Taxonomy" id="4432"/>
    <lineage>
        <taxon>Eukaryota</taxon>
        <taxon>Viridiplantae</taxon>
        <taxon>Streptophyta</taxon>
        <taxon>Embryophyta</taxon>
        <taxon>Tracheophyta</taxon>
        <taxon>Spermatophyta</taxon>
        <taxon>Magnoliopsida</taxon>
        <taxon>Proteales</taxon>
        <taxon>Nelumbonaceae</taxon>
        <taxon>Nelumbo</taxon>
    </lineage>
</organism>
<proteinExistence type="predicted"/>
<dbReference type="EMBL" id="DUZY01000001">
    <property type="protein sequence ID" value="DAD24398.1"/>
    <property type="molecule type" value="Genomic_DNA"/>
</dbReference>
<accession>A0A822Y443</accession>
<keyword evidence="2" id="KW-1185">Reference proteome</keyword>
<comment type="caution">
    <text evidence="1">The sequence shown here is derived from an EMBL/GenBank/DDBJ whole genome shotgun (WGS) entry which is preliminary data.</text>
</comment>
<name>A0A822Y443_NELNU</name>
<protein>
    <submittedName>
        <fullName evidence="1">Uncharacterized protein</fullName>
    </submittedName>
</protein>
<dbReference type="AlphaFoldDB" id="A0A822Y443"/>
<reference evidence="1 2" key="1">
    <citation type="journal article" date="2020" name="Mol. Biol. Evol.">
        <title>Distinct Expression and Methylation Patterns for Genes with Different Fates following a Single Whole-Genome Duplication in Flowering Plants.</title>
        <authorList>
            <person name="Shi T."/>
            <person name="Rahmani R.S."/>
            <person name="Gugger P.F."/>
            <person name="Wang M."/>
            <person name="Li H."/>
            <person name="Zhang Y."/>
            <person name="Li Z."/>
            <person name="Wang Q."/>
            <person name="Van de Peer Y."/>
            <person name="Marchal K."/>
            <person name="Chen J."/>
        </authorList>
    </citation>
    <scope>NUCLEOTIDE SEQUENCE [LARGE SCALE GENOMIC DNA]</scope>
    <source>
        <tissue evidence="1">Leaf</tissue>
    </source>
</reference>
<gene>
    <name evidence="1" type="ORF">HUJ06_025862</name>
</gene>
<sequence length="96" mass="11176">MSESASLCLGWIDLLAEYRPTLSAFFDYSCSSTRREEFQFTSSILVRRWSQINYSCNGGFETTSGYTGFVGLQCWEMIQMMDLEVGRGRVRRWKRS</sequence>
<dbReference type="Proteomes" id="UP000607653">
    <property type="component" value="Unassembled WGS sequence"/>
</dbReference>
<evidence type="ECO:0000313" key="2">
    <source>
        <dbReference type="Proteomes" id="UP000607653"/>
    </source>
</evidence>
<evidence type="ECO:0000313" key="1">
    <source>
        <dbReference type="EMBL" id="DAD24398.1"/>
    </source>
</evidence>